<dbReference type="AlphaFoldDB" id="A0A1H3VU83"/>
<keyword evidence="1" id="KW-1133">Transmembrane helix</keyword>
<gene>
    <name evidence="2" type="ORF">SAMN05660420_00254</name>
</gene>
<reference evidence="2 3" key="1">
    <citation type="submission" date="2016-10" db="EMBL/GenBank/DDBJ databases">
        <authorList>
            <person name="de Groot N.N."/>
        </authorList>
    </citation>
    <scope>NUCLEOTIDE SEQUENCE [LARGE SCALE GENOMIC DNA]</scope>
    <source>
        <strain evidence="2 3">DSM 7343</strain>
    </source>
</reference>
<accession>A0A1H3VU83</accession>
<protein>
    <submittedName>
        <fullName evidence="2">Energy-coupling factor transport system substrate-specific component</fullName>
    </submittedName>
</protein>
<evidence type="ECO:0000256" key="1">
    <source>
        <dbReference type="SAM" id="Phobius"/>
    </source>
</evidence>
<keyword evidence="1" id="KW-0472">Membrane</keyword>
<feature type="transmembrane region" description="Helical" evidence="1">
    <location>
        <begin position="71"/>
        <end position="99"/>
    </location>
</feature>
<dbReference type="STRING" id="37625.SAMN05660420_00254"/>
<keyword evidence="1" id="KW-0812">Transmembrane</keyword>
<dbReference type="Proteomes" id="UP000199409">
    <property type="component" value="Unassembled WGS sequence"/>
</dbReference>
<feature type="transmembrane region" description="Helical" evidence="1">
    <location>
        <begin position="146"/>
        <end position="168"/>
    </location>
</feature>
<evidence type="ECO:0000313" key="3">
    <source>
        <dbReference type="Proteomes" id="UP000199409"/>
    </source>
</evidence>
<keyword evidence="3" id="KW-1185">Reference proteome</keyword>
<name>A0A1H3VU83_9BACT</name>
<proteinExistence type="predicted"/>
<dbReference type="EMBL" id="FNQN01000001">
    <property type="protein sequence ID" value="SDZ77658.1"/>
    <property type="molecule type" value="Genomic_DNA"/>
</dbReference>
<feature type="transmembrane region" description="Helical" evidence="1">
    <location>
        <begin position="20"/>
        <end position="40"/>
    </location>
</feature>
<organism evidence="2 3">
    <name type="scientific">Desulfuromusa kysingii</name>
    <dbReference type="NCBI Taxonomy" id="37625"/>
    <lineage>
        <taxon>Bacteria</taxon>
        <taxon>Pseudomonadati</taxon>
        <taxon>Thermodesulfobacteriota</taxon>
        <taxon>Desulfuromonadia</taxon>
        <taxon>Desulfuromonadales</taxon>
        <taxon>Geopsychrobacteraceae</taxon>
        <taxon>Desulfuromusa</taxon>
    </lineage>
</organism>
<evidence type="ECO:0000313" key="2">
    <source>
        <dbReference type="EMBL" id="SDZ77658.1"/>
    </source>
</evidence>
<feature type="transmembrane region" description="Helical" evidence="1">
    <location>
        <begin position="47"/>
        <end position="65"/>
    </location>
</feature>
<sequence length="185" mass="20020">MKVKTKLKSLFTWSTEELVLIGTFAALIKIVTLTVSLVGGGMNPATLLLKNIVATAMLVVLIHKVPRAGVLVLYVLQQAIIMMMLMGSGIMILPGYLLAAIFAETLAFLVGGYRNTAAIILGVAFYDLASRVISMGMSWLFMRENMALFFVALGIVGVGYIGCLIGLGTGIKFVKEFRHAGFIRR</sequence>